<protein>
    <submittedName>
        <fullName evidence="1">Uncharacterized protein</fullName>
    </submittedName>
</protein>
<dbReference type="Proteomes" id="UP000254877">
    <property type="component" value="Unassembled WGS sequence"/>
</dbReference>
<dbReference type="AlphaFoldDB" id="A0A376LPX2"/>
<accession>A0A376LPX2</accession>
<dbReference type="EMBL" id="UGAB01000002">
    <property type="protein sequence ID" value="STF46299.1"/>
    <property type="molecule type" value="Genomic_DNA"/>
</dbReference>
<name>A0A376LPX2_ECOLX</name>
<evidence type="ECO:0000313" key="1">
    <source>
        <dbReference type="EMBL" id="STF46299.1"/>
    </source>
</evidence>
<reference evidence="1 2" key="1">
    <citation type="submission" date="2018-06" db="EMBL/GenBank/DDBJ databases">
        <authorList>
            <consortium name="Pathogen Informatics"/>
            <person name="Doyle S."/>
        </authorList>
    </citation>
    <scope>NUCLEOTIDE SEQUENCE [LARGE SCALE GENOMIC DNA]</scope>
    <source>
        <strain evidence="1 2">NCTC7928</strain>
    </source>
</reference>
<evidence type="ECO:0000313" key="2">
    <source>
        <dbReference type="Proteomes" id="UP000254877"/>
    </source>
</evidence>
<organism evidence="1 2">
    <name type="scientific">Escherichia coli</name>
    <dbReference type="NCBI Taxonomy" id="562"/>
    <lineage>
        <taxon>Bacteria</taxon>
        <taxon>Pseudomonadati</taxon>
        <taxon>Pseudomonadota</taxon>
        <taxon>Gammaproteobacteria</taxon>
        <taxon>Enterobacterales</taxon>
        <taxon>Enterobacteriaceae</taxon>
        <taxon>Escherichia</taxon>
    </lineage>
</organism>
<gene>
    <name evidence="1" type="ORF">NCTC7928_07101</name>
</gene>
<proteinExistence type="predicted"/>
<sequence>MKCVGEYKLPDNAKLAGVGYCGCYYYNSIGDIYLICIIKGVQHFRLMPCTLKDLKQAVKMYEV</sequence>